<dbReference type="AlphaFoldDB" id="A0A0G1L244"/>
<reference evidence="1 2" key="1">
    <citation type="journal article" date="2015" name="Nature">
        <title>rRNA introns, odd ribosomes, and small enigmatic genomes across a large radiation of phyla.</title>
        <authorList>
            <person name="Brown C.T."/>
            <person name="Hug L.A."/>
            <person name="Thomas B.C."/>
            <person name="Sharon I."/>
            <person name="Castelle C.J."/>
            <person name="Singh A."/>
            <person name="Wilkins M.J."/>
            <person name="Williams K.H."/>
            <person name="Banfield J.F."/>
        </authorList>
    </citation>
    <scope>NUCLEOTIDE SEQUENCE [LARGE SCALE GENOMIC DNA]</scope>
</reference>
<evidence type="ECO:0000313" key="1">
    <source>
        <dbReference type="EMBL" id="KKT62657.1"/>
    </source>
</evidence>
<gene>
    <name evidence="1" type="ORF">UW55_C0010G0006</name>
</gene>
<organism evidence="1 2">
    <name type="scientific">Candidatus Giovannonibacteria bacterium GW2011_GWA2_44_26</name>
    <dbReference type="NCBI Taxonomy" id="1618648"/>
    <lineage>
        <taxon>Bacteria</taxon>
        <taxon>Candidatus Giovannoniibacteriota</taxon>
    </lineage>
</organism>
<dbReference type="Proteomes" id="UP000033945">
    <property type="component" value="Unassembled WGS sequence"/>
</dbReference>
<comment type="caution">
    <text evidence="1">The sequence shown here is derived from an EMBL/GenBank/DDBJ whole genome shotgun (WGS) entry which is preliminary data.</text>
</comment>
<proteinExistence type="predicted"/>
<accession>A0A0G1L244</accession>
<sequence>MDKKREYVYQLMLLHEEKTGEVLTEDQALEHFEQLVALVEAVYE</sequence>
<evidence type="ECO:0000313" key="2">
    <source>
        <dbReference type="Proteomes" id="UP000033945"/>
    </source>
</evidence>
<protein>
    <submittedName>
        <fullName evidence="1">Uncharacterized protein</fullName>
    </submittedName>
</protein>
<name>A0A0G1L244_9BACT</name>
<dbReference type="EMBL" id="LCIT01000010">
    <property type="protein sequence ID" value="KKT62657.1"/>
    <property type="molecule type" value="Genomic_DNA"/>
</dbReference>